<keyword evidence="2" id="KW-1185">Reference proteome</keyword>
<organism evidence="1 2">
    <name type="scientific">Tuber aestivum</name>
    <name type="common">summer truffle</name>
    <dbReference type="NCBI Taxonomy" id="59557"/>
    <lineage>
        <taxon>Eukaryota</taxon>
        <taxon>Fungi</taxon>
        <taxon>Dikarya</taxon>
        <taxon>Ascomycota</taxon>
        <taxon>Pezizomycotina</taxon>
        <taxon>Pezizomycetes</taxon>
        <taxon>Pezizales</taxon>
        <taxon>Tuberaceae</taxon>
        <taxon>Tuber</taxon>
    </lineage>
</organism>
<evidence type="ECO:0000313" key="1">
    <source>
        <dbReference type="EMBL" id="CUS13303.1"/>
    </source>
</evidence>
<dbReference type="Proteomes" id="UP001412239">
    <property type="component" value="Unassembled WGS sequence"/>
</dbReference>
<gene>
    <name evidence="1" type="ORF">GSTUAT00002542001</name>
</gene>
<feature type="non-terminal residue" evidence="1">
    <location>
        <position position="1"/>
    </location>
</feature>
<evidence type="ECO:0000313" key="2">
    <source>
        <dbReference type="Proteomes" id="UP001412239"/>
    </source>
</evidence>
<sequence>AISNKVSAVAVDGRTRTTSANISPRASRAQCGSITGSTTRKLCWRAKSSHAKPQQCALTCSVGISPSPTAHTLAQMLWALGMVRRPRHSKLHHLLRVALCHRIVDTPPLGLETPMSLAHYPARGTWQWIMDHPVGWSRPRGSSSWAIRRSALDCHASEKRRVRRVPLGAPWE</sequence>
<dbReference type="AlphaFoldDB" id="A0A292Q3K0"/>
<dbReference type="EMBL" id="LN890974">
    <property type="protein sequence ID" value="CUS13303.1"/>
    <property type="molecule type" value="Genomic_DNA"/>
</dbReference>
<accession>A0A292Q3K0</accession>
<reference evidence="1" key="1">
    <citation type="submission" date="2015-10" db="EMBL/GenBank/DDBJ databases">
        <authorList>
            <person name="Regsiter A."/>
            <person name="william w."/>
        </authorList>
    </citation>
    <scope>NUCLEOTIDE SEQUENCE</scope>
    <source>
        <strain evidence="1">Montdore</strain>
    </source>
</reference>
<protein>
    <submittedName>
        <fullName evidence="1">Uncharacterized protein</fullName>
    </submittedName>
</protein>
<proteinExistence type="predicted"/>
<name>A0A292Q3K0_9PEZI</name>